<evidence type="ECO:0000313" key="1">
    <source>
        <dbReference type="EMBL" id="AAZ14835.1"/>
    </source>
</evidence>
<dbReference type="EMBL" id="DQ112222">
    <property type="protein sequence ID" value="AAZ14835.1"/>
    <property type="molecule type" value="Genomic_DNA"/>
</dbReference>
<reference evidence="1" key="1">
    <citation type="submission" date="2005-06" db="EMBL/GenBank/DDBJ databases">
        <title>blaVIM-2 metallo-beta-lactamase gene-containing integron in an Achromobacter xylosoxidans subsp. denitrificans from a clinical specimen.</title>
        <authorList>
            <person name="Kang J.O."/>
            <person name="Yum J.H."/>
            <person name="Choi Y."/>
            <person name="Yong D."/>
            <person name="Lee K."/>
            <person name="Chong Y."/>
            <person name="Rossolini G.M."/>
        </authorList>
    </citation>
    <scope>NUCLEOTIDE SEQUENCE</scope>
    <source>
        <strain evidence="1">YMC/HMC 233516</strain>
    </source>
</reference>
<protein>
    <submittedName>
        <fullName evidence="1">ORFVI</fullName>
    </submittedName>
</protein>
<organism evidence="1">
    <name type="scientific">Achromobacter denitrificans</name>
    <name type="common">Alcaligenes denitrificans</name>
    <dbReference type="NCBI Taxonomy" id="32002"/>
    <lineage>
        <taxon>Bacteria</taxon>
        <taxon>Pseudomonadati</taxon>
        <taxon>Pseudomonadota</taxon>
        <taxon>Betaproteobacteria</taxon>
        <taxon>Burkholderiales</taxon>
        <taxon>Alcaligenaceae</taxon>
        <taxon>Achromobacter</taxon>
    </lineage>
</organism>
<proteinExistence type="predicted"/>
<sequence length="104" mass="11708">MIQAVKQFSARKLAGVGVCRLTRSWCAPSVCMLASAVTRTLRALQKNTNFSRLICSLNLDIIPRRSKSLNPARQNARHKREQLVASRAAKRRFDGACYVCLKPY</sequence>
<dbReference type="AlphaFoldDB" id="Q4F6S5"/>
<accession>Q4F6S5</accession>
<name>Q4F6S5_ACHDE</name>